<dbReference type="EMBL" id="JBHSAX010000022">
    <property type="protein sequence ID" value="MFC3965586.1"/>
    <property type="molecule type" value="Genomic_DNA"/>
</dbReference>
<protein>
    <submittedName>
        <fullName evidence="1">STM4015 family protein</fullName>
    </submittedName>
</protein>
<organism evidence="1 2">
    <name type="scientific">Nocardia jiangsuensis</name>
    <dbReference type="NCBI Taxonomy" id="1691563"/>
    <lineage>
        <taxon>Bacteria</taxon>
        <taxon>Bacillati</taxon>
        <taxon>Actinomycetota</taxon>
        <taxon>Actinomycetes</taxon>
        <taxon>Mycobacteriales</taxon>
        <taxon>Nocardiaceae</taxon>
        <taxon>Nocardia</taxon>
    </lineage>
</organism>
<sequence>MTVSAHLTEWHGLPVFDFPDAKSTTELPAAAEAAWRIAVDPYDDDPEKWPAAFARFLAAVDTTEVTALIVGQWGEAYDVSVDIVVEALTAARDRFPALRALFIGDITFEQAEITWIEQGDITPLLDAFPDLLAFGVRGGQNLAFPAVAHQSLRTLIVEAGGLGADVVRGIGASEFPELEHLDIWLGTSWYGADATVDDLEPFLTGTRLPKLQHLALRNSDIQDDVAAALAGAPVVARLHTLDLSMGTLGNEGVEALLGGQPLTHLRKLDLHHHFIGEPLADRLLAELTADGVEVDLSGREAADRGREDRYTAVSE</sequence>
<dbReference type="SUPFAM" id="SSF52047">
    <property type="entry name" value="RNI-like"/>
    <property type="match status" value="1"/>
</dbReference>
<dbReference type="Proteomes" id="UP001595696">
    <property type="component" value="Unassembled WGS sequence"/>
</dbReference>
<comment type="caution">
    <text evidence="1">The sequence shown here is derived from an EMBL/GenBank/DDBJ whole genome shotgun (WGS) entry which is preliminary data.</text>
</comment>
<dbReference type="RefSeq" id="WP_378615552.1">
    <property type="nucleotide sequence ID" value="NZ_JBHSAX010000022.1"/>
</dbReference>
<dbReference type="InterPro" id="IPR032675">
    <property type="entry name" value="LRR_dom_sf"/>
</dbReference>
<reference evidence="2" key="1">
    <citation type="journal article" date="2019" name="Int. J. Syst. Evol. Microbiol.">
        <title>The Global Catalogue of Microorganisms (GCM) 10K type strain sequencing project: providing services to taxonomists for standard genome sequencing and annotation.</title>
        <authorList>
            <consortium name="The Broad Institute Genomics Platform"/>
            <consortium name="The Broad Institute Genome Sequencing Center for Infectious Disease"/>
            <person name="Wu L."/>
            <person name="Ma J."/>
        </authorList>
    </citation>
    <scope>NUCLEOTIDE SEQUENCE [LARGE SCALE GENOMIC DNA]</scope>
    <source>
        <strain evidence="2">CGMCC 4.7330</strain>
    </source>
</reference>
<evidence type="ECO:0000313" key="1">
    <source>
        <dbReference type="EMBL" id="MFC3965586.1"/>
    </source>
</evidence>
<gene>
    <name evidence="1" type="ORF">ACFO0B_26645</name>
</gene>
<dbReference type="Gene3D" id="3.80.10.10">
    <property type="entry name" value="Ribonuclease Inhibitor"/>
    <property type="match status" value="1"/>
</dbReference>
<name>A0ABV8E214_9NOCA</name>
<accession>A0ABV8E214</accession>
<dbReference type="NCBIfam" id="NF038076">
    <property type="entry name" value="fam_STM4015"/>
    <property type="match status" value="1"/>
</dbReference>
<proteinExistence type="predicted"/>
<evidence type="ECO:0000313" key="2">
    <source>
        <dbReference type="Proteomes" id="UP001595696"/>
    </source>
</evidence>
<dbReference type="InterPro" id="IPR047722">
    <property type="entry name" value="STM4015-like"/>
</dbReference>
<keyword evidence="2" id="KW-1185">Reference proteome</keyword>